<feature type="compositionally biased region" description="Low complexity" evidence="1">
    <location>
        <begin position="33"/>
        <end position="47"/>
    </location>
</feature>
<dbReference type="Proteomes" id="UP000184212">
    <property type="component" value="Unassembled WGS sequence"/>
</dbReference>
<dbReference type="AlphaFoldDB" id="A0A1M5WL79"/>
<name>A0A1M5WL79_9BACT</name>
<dbReference type="RefSeq" id="WP_073141687.1">
    <property type="nucleotide sequence ID" value="NZ_FQWQ01000005.1"/>
</dbReference>
<evidence type="ECO:0008006" key="4">
    <source>
        <dbReference type="Google" id="ProtNLM"/>
    </source>
</evidence>
<dbReference type="STRING" id="947013.SAMN04488109_5803"/>
<evidence type="ECO:0000313" key="3">
    <source>
        <dbReference type="Proteomes" id="UP000184212"/>
    </source>
</evidence>
<protein>
    <recommendedName>
        <fullName evidence="4">Collagen triple helix repeat-containing protein</fullName>
    </recommendedName>
</protein>
<gene>
    <name evidence="2" type="ORF">SAMN04488109_5803</name>
</gene>
<feature type="region of interest" description="Disordered" evidence="1">
    <location>
        <begin position="33"/>
        <end position="58"/>
    </location>
</feature>
<evidence type="ECO:0000256" key="1">
    <source>
        <dbReference type="SAM" id="MobiDB-lite"/>
    </source>
</evidence>
<reference evidence="2 3" key="1">
    <citation type="submission" date="2016-11" db="EMBL/GenBank/DDBJ databases">
        <authorList>
            <person name="Jaros S."/>
            <person name="Januszkiewicz K."/>
            <person name="Wedrychowicz H."/>
        </authorList>
    </citation>
    <scope>NUCLEOTIDE SEQUENCE [LARGE SCALE GENOMIC DNA]</scope>
    <source>
        <strain evidence="2 3">DSM 24574</strain>
    </source>
</reference>
<accession>A0A1M5WL79</accession>
<organism evidence="2 3">
    <name type="scientific">Chryseolinea serpens</name>
    <dbReference type="NCBI Taxonomy" id="947013"/>
    <lineage>
        <taxon>Bacteria</taxon>
        <taxon>Pseudomonadati</taxon>
        <taxon>Bacteroidota</taxon>
        <taxon>Cytophagia</taxon>
        <taxon>Cytophagales</taxon>
        <taxon>Fulvivirgaceae</taxon>
        <taxon>Chryseolinea</taxon>
    </lineage>
</organism>
<sequence length="319" mass="35516">MAIHITKLFQSAWIFPAFIFLCCCAGKDGDPGPAGQPGPLGQTGPSGRDAEYGSATAGSIKGNVSGTLSDGTPFSEDFTFNKNLTKGEIDTDNDGYRFLSFERYSDDMSSRMSMLFRYNENSLQVVDYDNTYPYTKTEFNLTILRSDNKATEIHATPKFFPLDVRWPIAPTLNHSKFHFDFRINSYGNTNIIYQDPVYQFGTEDGSLVSYDKVSGAFVQIQNPDGSIATTTSPYDELTLAFDSFYPYFMDESRANLSTIEIIPSDPLSISNYSFDKDSGKLKFDFSLTINGSGREQNNTDHPVTVTGNVDVFVYSTILH</sequence>
<dbReference type="EMBL" id="FQWQ01000005">
    <property type="protein sequence ID" value="SHH88299.1"/>
    <property type="molecule type" value="Genomic_DNA"/>
</dbReference>
<proteinExistence type="predicted"/>
<keyword evidence="3" id="KW-1185">Reference proteome</keyword>
<evidence type="ECO:0000313" key="2">
    <source>
        <dbReference type="EMBL" id="SHH88299.1"/>
    </source>
</evidence>